<gene>
    <name evidence="3" type="ORF">URODEC1_LOCUS90230</name>
</gene>
<dbReference type="EMBL" id="OZ075145">
    <property type="protein sequence ID" value="CAL5048059.1"/>
    <property type="molecule type" value="Genomic_DNA"/>
</dbReference>
<dbReference type="GO" id="GO:0004185">
    <property type="term" value="F:serine-type carboxypeptidase activity"/>
    <property type="evidence" value="ECO:0007669"/>
    <property type="project" value="UniProtKB-UniRule"/>
</dbReference>
<feature type="chain" id="PRO_5044535308" description="Carboxypeptidase" evidence="2">
    <location>
        <begin position="22"/>
        <end position="459"/>
    </location>
</feature>
<keyword evidence="2" id="KW-0645">Protease</keyword>
<evidence type="ECO:0000313" key="4">
    <source>
        <dbReference type="Proteomes" id="UP001497457"/>
    </source>
</evidence>
<dbReference type="Proteomes" id="UP001497457">
    <property type="component" value="Chromosome 35b"/>
</dbReference>
<dbReference type="PANTHER" id="PTHR11802:SF513">
    <property type="entry name" value="CARBOXYPEPTIDASE"/>
    <property type="match status" value="1"/>
</dbReference>
<evidence type="ECO:0000313" key="3">
    <source>
        <dbReference type="EMBL" id="CAL5048059.1"/>
    </source>
</evidence>
<dbReference type="AlphaFoldDB" id="A0ABC9E0H1"/>
<protein>
    <recommendedName>
        <fullName evidence="2">Carboxypeptidase</fullName>
        <ecNumber evidence="2">3.4.16.-</ecNumber>
    </recommendedName>
</protein>
<dbReference type="GO" id="GO:0006508">
    <property type="term" value="P:proteolysis"/>
    <property type="evidence" value="ECO:0007669"/>
    <property type="project" value="UniProtKB-KW"/>
</dbReference>
<dbReference type="InterPro" id="IPR018202">
    <property type="entry name" value="Ser_caboxypep_ser_AS"/>
</dbReference>
<dbReference type="SUPFAM" id="SSF53474">
    <property type="entry name" value="alpha/beta-Hydrolases"/>
    <property type="match status" value="1"/>
</dbReference>
<sequence length="459" mass="50511">MGSRAIIAIVCLLWLSIYGDAATITAGTADGMEKWGYVEVRPKANLFWWYYKSPQRVSSPEKPWPTILWLQGGPGGSGVGQGNFLEIGPLDVDQNPRNSTWLQKADLIFVDSPVGVGYSYVEDPSALAKTDSQAAEDLMDLLKALSEEIMNLQTSPLFLVGESYGGKFAALAGVSMARALQAGALKLTLGGVVLGDSWISPDDFALSYPWLLQAMSRLDDNAVGKAITMALTVKKQIAAGQFAAAQQTWTNQLDLINSRSGRVNIENILIDNTMSSVAGSSQATMSSPNTISDIMNGIIKEKLQIIPKGVIWQEASLQVFDALSNDFMKPAINEVDELLSYGVNVTVYNGQRLFHIRKSIYIAKLTAHVLFKARHHLPNTRRRSMGEEAEVRWHGLRNFLSLPRKTLHYCHPYYLTNAFVRAYKNLNFYWVLGAGHAVPVDQPCTALHMISSVVQSPDN</sequence>
<organism evidence="3 4">
    <name type="scientific">Urochloa decumbens</name>
    <dbReference type="NCBI Taxonomy" id="240449"/>
    <lineage>
        <taxon>Eukaryota</taxon>
        <taxon>Viridiplantae</taxon>
        <taxon>Streptophyta</taxon>
        <taxon>Embryophyta</taxon>
        <taxon>Tracheophyta</taxon>
        <taxon>Spermatophyta</taxon>
        <taxon>Magnoliopsida</taxon>
        <taxon>Liliopsida</taxon>
        <taxon>Poales</taxon>
        <taxon>Poaceae</taxon>
        <taxon>PACMAD clade</taxon>
        <taxon>Panicoideae</taxon>
        <taxon>Panicodae</taxon>
        <taxon>Paniceae</taxon>
        <taxon>Melinidinae</taxon>
        <taxon>Urochloa</taxon>
    </lineage>
</organism>
<keyword evidence="2" id="KW-0121">Carboxypeptidase</keyword>
<dbReference type="InterPro" id="IPR001563">
    <property type="entry name" value="Peptidase_S10"/>
</dbReference>
<accession>A0ABC9E0H1</accession>
<name>A0ABC9E0H1_9POAL</name>
<proteinExistence type="inferred from homology"/>
<dbReference type="EC" id="3.4.16.-" evidence="2"/>
<keyword evidence="2" id="KW-0732">Signal</keyword>
<keyword evidence="4" id="KW-1185">Reference proteome</keyword>
<dbReference type="PROSITE" id="PS00131">
    <property type="entry name" value="CARBOXYPEPT_SER_SER"/>
    <property type="match status" value="1"/>
</dbReference>
<evidence type="ECO:0000256" key="1">
    <source>
        <dbReference type="ARBA" id="ARBA00009431"/>
    </source>
</evidence>
<keyword evidence="2" id="KW-0378">Hydrolase</keyword>
<evidence type="ECO:0000256" key="2">
    <source>
        <dbReference type="RuleBase" id="RU361156"/>
    </source>
</evidence>
<dbReference type="PANTHER" id="PTHR11802">
    <property type="entry name" value="SERINE PROTEASE FAMILY S10 SERINE CARBOXYPEPTIDASE"/>
    <property type="match status" value="1"/>
</dbReference>
<comment type="similarity">
    <text evidence="1 2">Belongs to the peptidase S10 family.</text>
</comment>
<dbReference type="Gene3D" id="3.40.50.1820">
    <property type="entry name" value="alpha/beta hydrolase"/>
    <property type="match status" value="1"/>
</dbReference>
<dbReference type="InterPro" id="IPR029058">
    <property type="entry name" value="AB_hydrolase_fold"/>
</dbReference>
<reference evidence="3" key="1">
    <citation type="submission" date="2024-10" db="EMBL/GenBank/DDBJ databases">
        <authorList>
            <person name="Ryan C."/>
        </authorList>
    </citation>
    <scope>NUCLEOTIDE SEQUENCE [LARGE SCALE GENOMIC DNA]</scope>
</reference>
<dbReference type="PRINTS" id="PR00724">
    <property type="entry name" value="CRBOXYPTASEC"/>
</dbReference>
<dbReference type="Pfam" id="PF00450">
    <property type="entry name" value="Peptidase_S10"/>
    <property type="match status" value="1"/>
</dbReference>
<feature type="signal peptide" evidence="2">
    <location>
        <begin position="1"/>
        <end position="21"/>
    </location>
</feature>